<dbReference type="SUPFAM" id="SSF46934">
    <property type="entry name" value="UBA-like"/>
    <property type="match status" value="1"/>
</dbReference>
<dbReference type="GO" id="GO:0006289">
    <property type="term" value="P:nucleotide-excision repair"/>
    <property type="evidence" value="ECO:0007669"/>
    <property type="project" value="UniProtKB-UniRule"/>
</dbReference>
<dbReference type="AlphaFoldDB" id="A0A0D3IUI6"/>
<dbReference type="SMART" id="SM00165">
    <property type="entry name" value="UBA"/>
    <property type="match status" value="1"/>
</dbReference>
<proteinExistence type="inferred from homology"/>
<comment type="similarity">
    <text evidence="1">Belongs to the RAD23 family.</text>
</comment>
<dbReference type="GeneID" id="17261054"/>
<comment type="subcellular location">
    <subcellularLocation>
        <location evidence="1">Nucleus</location>
    </subcellularLocation>
    <subcellularLocation>
        <location evidence="1">Cytoplasm</location>
    </subcellularLocation>
</comment>
<dbReference type="GO" id="GO:0003684">
    <property type="term" value="F:damaged DNA binding"/>
    <property type="evidence" value="ECO:0007669"/>
    <property type="project" value="UniProtKB-UniRule"/>
</dbReference>
<dbReference type="InterPro" id="IPR015940">
    <property type="entry name" value="UBA"/>
</dbReference>
<dbReference type="PaxDb" id="2903-EOD14921"/>
<dbReference type="InterPro" id="IPR004806">
    <property type="entry name" value="Rad23"/>
</dbReference>
<dbReference type="InterPro" id="IPR009060">
    <property type="entry name" value="UBA-like_sf"/>
</dbReference>
<dbReference type="GO" id="GO:0005737">
    <property type="term" value="C:cytoplasm"/>
    <property type="evidence" value="ECO:0007669"/>
    <property type="project" value="UniProtKB-SubCell"/>
</dbReference>
<dbReference type="PRINTS" id="PR01839">
    <property type="entry name" value="RAD23PROTEIN"/>
</dbReference>
<dbReference type="Pfam" id="PF00627">
    <property type="entry name" value="UBA"/>
    <property type="match status" value="1"/>
</dbReference>
<dbReference type="PROSITE" id="PS50030">
    <property type="entry name" value="UBA"/>
    <property type="match status" value="1"/>
</dbReference>
<reference evidence="4" key="1">
    <citation type="journal article" date="2013" name="Nature">
        <title>Pan genome of the phytoplankton Emiliania underpins its global distribution.</title>
        <authorList>
            <person name="Read B.A."/>
            <person name="Kegel J."/>
            <person name="Klute M.J."/>
            <person name="Kuo A."/>
            <person name="Lefebvre S.C."/>
            <person name="Maumus F."/>
            <person name="Mayer C."/>
            <person name="Miller J."/>
            <person name="Monier A."/>
            <person name="Salamov A."/>
            <person name="Young J."/>
            <person name="Aguilar M."/>
            <person name="Claverie J.M."/>
            <person name="Frickenhaus S."/>
            <person name="Gonzalez K."/>
            <person name="Herman E.K."/>
            <person name="Lin Y.C."/>
            <person name="Napier J."/>
            <person name="Ogata H."/>
            <person name="Sarno A.F."/>
            <person name="Shmutz J."/>
            <person name="Schroeder D."/>
            <person name="de Vargas C."/>
            <person name="Verret F."/>
            <person name="von Dassow P."/>
            <person name="Valentin K."/>
            <person name="Van de Peer Y."/>
            <person name="Wheeler G."/>
            <person name="Dacks J.B."/>
            <person name="Delwiche C.F."/>
            <person name="Dyhrman S.T."/>
            <person name="Glockner G."/>
            <person name="John U."/>
            <person name="Richards T."/>
            <person name="Worden A.Z."/>
            <person name="Zhang X."/>
            <person name="Grigoriev I.V."/>
            <person name="Allen A.E."/>
            <person name="Bidle K."/>
            <person name="Borodovsky M."/>
            <person name="Bowler C."/>
            <person name="Brownlee C."/>
            <person name="Cock J.M."/>
            <person name="Elias M."/>
            <person name="Gladyshev V.N."/>
            <person name="Groth M."/>
            <person name="Guda C."/>
            <person name="Hadaegh A."/>
            <person name="Iglesias-Rodriguez M.D."/>
            <person name="Jenkins J."/>
            <person name="Jones B.M."/>
            <person name="Lawson T."/>
            <person name="Leese F."/>
            <person name="Lindquist E."/>
            <person name="Lobanov A."/>
            <person name="Lomsadze A."/>
            <person name="Malik S.B."/>
            <person name="Marsh M.E."/>
            <person name="Mackinder L."/>
            <person name="Mock T."/>
            <person name="Mueller-Roeber B."/>
            <person name="Pagarete A."/>
            <person name="Parker M."/>
            <person name="Probert I."/>
            <person name="Quesneville H."/>
            <person name="Raines C."/>
            <person name="Rensing S.A."/>
            <person name="Riano-Pachon D.M."/>
            <person name="Richier S."/>
            <person name="Rokitta S."/>
            <person name="Shiraiwa Y."/>
            <person name="Soanes D.M."/>
            <person name="van der Giezen M."/>
            <person name="Wahlund T.M."/>
            <person name="Williams B."/>
            <person name="Wilson W."/>
            <person name="Wolfe G."/>
            <person name="Wurch L.L."/>
        </authorList>
    </citation>
    <scope>NUCLEOTIDE SEQUENCE</scope>
</reference>
<evidence type="ECO:0000259" key="2">
    <source>
        <dbReference type="PROSITE" id="PS50030"/>
    </source>
</evidence>
<dbReference type="GO" id="GO:0043161">
    <property type="term" value="P:proteasome-mediated ubiquitin-dependent protein catabolic process"/>
    <property type="evidence" value="ECO:0007669"/>
    <property type="project" value="UniProtKB-UniRule"/>
</dbReference>
<evidence type="ECO:0000256" key="1">
    <source>
        <dbReference type="RuleBase" id="RU367049"/>
    </source>
</evidence>
<accession>A0A0D3IUI6</accession>
<dbReference type="GO" id="GO:0031593">
    <property type="term" value="F:polyubiquitin modification-dependent protein binding"/>
    <property type="evidence" value="ECO:0007669"/>
    <property type="project" value="UniProtKB-UniRule"/>
</dbReference>
<dbReference type="STRING" id="2903.R1DW01"/>
<dbReference type="EnsemblProtists" id="EOD14921">
    <property type="protein sequence ID" value="EOD14921"/>
    <property type="gene ID" value="EMIHUDRAFT_461666"/>
</dbReference>
<evidence type="ECO:0000313" key="3">
    <source>
        <dbReference type="EnsemblProtists" id="EOD14921"/>
    </source>
</evidence>
<dbReference type="GO" id="GO:0043130">
    <property type="term" value="F:ubiquitin binding"/>
    <property type="evidence" value="ECO:0007669"/>
    <property type="project" value="UniProtKB-UniRule"/>
</dbReference>
<keyword evidence="1" id="KW-0539">Nucleus</keyword>
<name>A0A0D3IUI6_EMIH1</name>
<protein>
    <recommendedName>
        <fullName evidence="1">UV excision repair protein RAD23</fullName>
    </recommendedName>
</protein>
<keyword evidence="1" id="KW-0234">DNA repair</keyword>
<reference evidence="3" key="2">
    <citation type="submission" date="2024-10" db="UniProtKB">
        <authorList>
            <consortium name="EnsemblProtists"/>
        </authorList>
    </citation>
    <scope>IDENTIFICATION</scope>
</reference>
<dbReference type="HOGENOM" id="CLU_1942047_0_0_1"/>
<organism evidence="3 4">
    <name type="scientific">Emiliania huxleyi (strain CCMP1516)</name>
    <dbReference type="NCBI Taxonomy" id="280463"/>
    <lineage>
        <taxon>Eukaryota</taxon>
        <taxon>Haptista</taxon>
        <taxon>Haptophyta</taxon>
        <taxon>Prymnesiophyceae</taxon>
        <taxon>Isochrysidales</taxon>
        <taxon>Noelaerhabdaceae</taxon>
        <taxon>Emiliania</taxon>
    </lineage>
</organism>
<keyword evidence="4" id="KW-1185">Reference proteome</keyword>
<dbReference type="Gene3D" id="1.10.8.10">
    <property type="entry name" value="DNA helicase RuvA subunit, C-terminal domain"/>
    <property type="match status" value="1"/>
</dbReference>
<dbReference type="GO" id="GO:0005634">
    <property type="term" value="C:nucleus"/>
    <property type="evidence" value="ECO:0007669"/>
    <property type="project" value="UniProtKB-SubCell"/>
</dbReference>
<dbReference type="CDD" id="cd14281">
    <property type="entry name" value="UBA2_Rad23_like"/>
    <property type="match status" value="1"/>
</dbReference>
<dbReference type="KEGG" id="ehx:EMIHUDRAFT_461666"/>
<keyword evidence="1" id="KW-0963">Cytoplasm</keyword>
<feature type="domain" description="UBA" evidence="2">
    <location>
        <begin position="88"/>
        <end position="128"/>
    </location>
</feature>
<sequence length="130" mass="13638">MEALRRMPEVQALLSMPALAGVEQRPAELERLLQRVLVDPELQRAVGERRVTGAMLEAALREGPLERSRAGAAAAATAAAMEAQLDGEADGEAVGRLEGLGFTHAQALEAYLACGKDEAVAANLLFEGGS</sequence>
<comment type="function">
    <text evidence="1">Multiubiquitin chain receptor involved in modulation of proteasomal degradation. Involved in nucleotide excision repair.</text>
</comment>
<keyword evidence="1" id="KW-0227">DNA damage</keyword>
<dbReference type="Proteomes" id="UP000013827">
    <property type="component" value="Unassembled WGS sequence"/>
</dbReference>
<dbReference type="FunFam" id="1.10.8.10:FF:000002">
    <property type="entry name" value="UV excision repair protein RAD23 homolog"/>
    <property type="match status" value="1"/>
</dbReference>
<dbReference type="RefSeq" id="XP_005767350.1">
    <property type="nucleotide sequence ID" value="XM_005767293.1"/>
</dbReference>
<evidence type="ECO:0000313" key="4">
    <source>
        <dbReference type="Proteomes" id="UP000013827"/>
    </source>
</evidence>